<evidence type="ECO:0000313" key="5">
    <source>
        <dbReference type="EMBL" id="TDC91508.1"/>
    </source>
</evidence>
<dbReference type="Pfam" id="PF00356">
    <property type="entry name" value="LacI"/>
    <property type="match status" value="1"/>
</dbReference>
<evidence type="ECO:0000256" key="1">
    <source>
        <dbReference type="ARBA" id="ARBA00023015"/>
    </source>
</evidence>
<sequence length="341" mass="36149">MAAARNGQGDRRPTMTDVAAAAGVSVALVSIIMRGAPGASDETRERVRRVADELGYVPDRRAQKLRQSRSRLIGVAFELQQPFHGDLVERLYPAAAAQGYDIALSSVAPTRNEQAAIGDLIRERCEAAVLLGSRMLAPDLATLAKRMPTQVVARPSGTELVGSVRTDDTAGIEAAVDHLIDLGHRRILHIDGGDAPGSAERAAGFAARMRHHGHASEARVVAGGPTESDGVRAITNTLDTSEASRPTGIVAFNDRCAIGVLDVLLRRGIHSPEDISVIGYDDSRLSRLAHINLTTVAQDADKIATEVIAQATRQIAGEAPTEIILTPQLTPRATTGRAPVE</sequence>
<dbReference type="EMBL" id="SMKV01000018">
    <property type="protein sequence ID" value="TDC91508.1"/>
    <property type="molecule type" value="Genomic_DNA"/>
</dbReference>
<dbReference type="Gene3D" id="1.10.260.40">
    <property type="entry name" value="lambda repressor-like DNA-binding domains"/>
    <property type="match status" value="1"/>
</dbReference>
<dbReference type="SMART" id="SM00354">
    <property type="entry name" value="HTH_LACI"/>
    <property type="match status" value="1"/>
</dbReference>
<name>A0A4R4UI13_9PSEU</name>
<dbReference type="InterPro" id="IPR010982">
    <property type="entry name" value="Lambda_DNA-bd_dom_sf"/>
</dbReference>
<dbReference type="CDD" id="cd06267">
    <property type="entry name" value="PBP1_LacI_sugar_binding-like"/>
    <property type="match status" value="1"/>
</dbReference>
<dbReference type="SUPFAM" id="SSF47413">
    <property type="entry name" value="lambda repressor-like DNA-binding domains"/>
    <property type="match status" value="1"/>
</dbReference>
<dbReference type="RefSeq" id="WP_132624172.1">
    <property type="nucleotide sequence ID" value="NZ_SMKV01000018.1"/>
</dbReference>
<comment type="caution">
    <text evidence="5">The sequence shown here is derived from an EMBL/GenBank/DDBJ whole genome shotgun (WGS) entry which is preliminary data.</text>
</comment>
<dbReference type="PROSITE" id="PS50932">
    <property type="entry name" value="HTH_LACI_2"/>
    <property type="match status" value="1"/>
</dbReference>
<accession>A0A4R4UI13</accession>
<dbReference type="InterPro" id="IPR028082">
    <property type="entry name" value="Peripla_BP_I"/>
</dbReference>
<evidence type="ECO:0000313" key="6">
    <source>
        <dbReference type="Proteomes" id="UP000294744"/>
    </source>
</evidence>
<keyword evidence="1" id="KW-0805">Transcription regulation</keyword>
<organism evidence="5 6">
    <name type="scientific">Saccharopolyspora aridisoli</name>
    <dbReference type="NCBI Taxonomy" id="2530385"/>
    <lineage>
        <taxon>Bacteria</taxon>
        <taxon>Bacillati</taxon>
        <taxon>Actinomycetota</taxon>
        <taxon>Actinomycetes</taxon>
        <taxon>Pseudonocardiales</taxon>
        <taxon>Pseudonocardiaceae</taxon>
        <taxon>Saccharopolyspora</taxon>
    </lineage>
</organism>
<gene>
    <name evidence="5" type="ORF">E1161_16420</name>
</gene>
<evidence type="ECO:0000256" key="3">
    <source>
        <dbReference type="ARBA" id="ARBA00023163"/>
    </source>
</evidence>
<feature type="domain" description="HTH lacI-type" evidence="4">
    <location>
        <begin position="13"/>
        <end position="67"/>
    </location>
</feature>
<evidence type="ECO:0000259" key="4">
    <source>
        <dbReference type="PROSITE" id="PS50932"/>
    </source>
</evidence>
<dbReference type="GO" id="GO:0000976">
    <property type="term" value="F:transcription cis-regulatory region binding"/>
    <property type="evidence" value="ECO:0007669"/>
    <property type="project" value="TreeGrafter"/>
</dbReference>
<keyword evidence="6" id="KW-1185">Reference proteome</keyword>
<evidence type="ECO:0000256" key="2">
    <source>
        <dbReference type="ARBA" id="ARBA00023125"/>
    </source>
</evidence>
<keyword evidence="3" id="KW-0804">Transcription</keyword>
<reference evidence="5 6" key="1">
    <citation type="submission" date="2019-03" db="EMBL/GenBank/DDBJ databases">
        <title>Draft genome sequences of novel Actinobacteria.</title>
        <authorList>
            <person name="Sahin N."/>
            <person name="Ay H."/>
            <person name="Saygin H."/>
        </authorList>
    </citation>
    <scope>NUCLEOTIDE SEQUENCE [LARGE SCALE GENOMIC DNA]</scope>
    <source>
        <strain evidence="5 6">16K404</strain>
    </source>
</reference>
<dbReference type="GO" id="GO:0003700">
    <property type="term" value="F:DNA-binding transcription factor activity"/>
    <property type="evidence" value="ECO:0007669"/>
    <property type="project" value="TreeGrafter"/>
</dbReference>
<dbReference type="Gene3D" id="3.40.50.2300">
    <property type="match status" value="2"/>
</dbReference>
<dbReference type="InterPro" id="IPR046335">
    <property type="entry name" value="LacI/GalR-like_sensor"/>
</dbReference>
<protein>
    <submittedName>
        <fullName evidence="5">LacI family transcriptional regulator</fullName>
    </submittedName>
</protein>
<dbReference type="Proteomes" id="UP000294744">
    <property type="component" value="Unassembled WGS sequence"/>
</dbReference>
<dbReference type="AlphaFoldDB" id="A0A4R4UI13"/>
<dbReference type="OrthoDB" id="59108at2"/>
<proteinExistence type="predicted"/>
<dbReference type="PANTHER" id="PTHR30146">
    <property type="entry name" value="LACI-RELATED TRANSCRIPTIONAL REPRESSOR"/>
    <property type="match status" value="1"/>
</dbReference>
<dbReference type="PANTHER" id="PTHR30146:SF109">
    <property type="entry name" value="HTH-TYPE TRANSCRIPTIONAL REGULATOR GALS"/>
    <property type="match status" value="1"/>
</dbReference>
<dbReference type="InterPro" id="IPR000843">
    <property type="entry name" value="HTH_LacI"/>
</dbReference>
<keyword evidence="2" id="KW-0238">DNA-binding</keyword>
<dbReference type="Pfam" id="PF13377">
    <property type="entry name" value="Peripla_BP_3"/>
    <property type="match status" value="1"/>
</dbReference>
<dbReference type="SUPFAM" id="SSF53822">
    <property type="entry name" value="Periplasmic binding protein-like I"/>
    <property type="match status" value="1"/>
</dbReference>